<proteinExistence type="predicted"/>
<dbReference type="SUPFAM" id="SSF56672">
    <property type="entry name" value="DNA/RNA polymerases"/>
    <property type="match status" value="1"/>
</dbReference>
<organism evidence="2 3">
    <name type="scientific">Cephalotus follicularis</name>
    <name type="common">Albany pitcher plant</name>
    <dbReference type="NCBI Taxonomy" id="3775"/>
    <lineage>
        <taxon>Eukaryota</taxon>
        <taxon>Viridiplantae</taxon>
        <taxon>Streptophyta</taxon>
        <taxon>Embryophyta</taxon>
        <taxon>Tracheophyta</taxon>
        <taxon>Spermatophyta</taxon>
        <taxon>Magnoliopsida</taxon>
        <taxon>eudicotyledons</taxon>
        <taxon>Gunneridae</taxon>
        <taxon>Pentapetalae</taxon>
        <taxon>rosids</taxon>
        <taxon>fabids</taxon>
        <taxon>Oxalidales</taxon>
        <taxon>Cephalotaceae</taxon>
        <taxon>Cephalotus</taxon>
    </lineage>
</organism>
<dbReference type="STRING" id="3775.A0A1Q3CU29"/>
<dbReference type="Proteomes" id="UP000187406">
    <property type="component" value="Unassembled WGS sequence"/>
</dbReference>
<evidence type="ECO:0000259" key="1">
    <source>
        <dbReference type="PROSITE" id="PS50878"/>
    </source>
</evidence>
<dbReference type="PANTHER" id="PTHR33116">
    <property type="entry name" value="REVERSE TRANSCRIPTASE ZINC-BINDING DOMAIN-CONTAINING PROTEIN-RELATED-RELATED"/>
    <property type="match status" value="1"/>
</dbReference>
<dbReference type="CDD" id="cd01650">
    <property type="entry name" value="RT_nLTR_like"/>
    <property type="match status" value="1"/>
</dbReference>
<evidence type="ECO:0000313" key="2">
    <source>
        <dbReference type="EMBL" id="GAV83754.1"/>
    </source>
</evidence>
<accession>A0A1Q3CU29</accession>
<keyword evidence="3" id="KW-1185">Reference proteome</keyword>
<dbReference type="AlphaFoldDB" id="A0A1Q3CU29"/>
<dbReference type="SUPFAM" id="SSF56219">
    <property type="entry name" value="DNase I-like"/>
    <property type="match status" value="1"/>
</dbReference>
<dbReference type="InParanoid" id="A0A1Q3CU29"/>
<dbReference type="PANTHER" id="PTHR33116:SF80">
    <property type="entry name" value="REVERSE TRANSCRIPTASE ZINC-BINDING DOMAIN-CONTAINING PROTEIN"/>
    <property type="match status" value="1"/>
</dbReference>
<evidence type="ECO:0000313" key="3">
    <source>
        <dbReference type="Proteomes" id="UP000187406"/>
    </source>
</evidence>
<dbReference type="Gene3D" id="3.60.10.10">
    <property type="entry name" value="Endonuclease/exonuclease/phosphatase"/>
    <property type="match status" value="1"/>
</dbReference>
<feature type="non-terminal residue" evidence="2">
    <location>
        <position position="690"/>
    </location>
</feature>
<dbReference type="EMBL" id="BDDD01002995">
    <property type="protein sequence ID" value="GAV83754.1"/>
    <property type="molecule type" value="Genomic_DNA"/>
</dbReference>
<name>A0A1Q3CU29_CEPFO</name>
<dbReference type="InterPro" id="IPR000477">
    <property type="entry name" value="RT_dom"/>
</dbReference>
<protein>
    <submittedName>
        <fullName evidence="2">RVT_1 domain-containing protein</fullName>
    </submittedName>
</protein>
<comment type="caution">
    <text evidence="2">The sequence shown here is derived from an EMBL/GenBank/DDBJ whole genome shotgun (WGS) entry which is preliminary data.</text>
</comment>
<reference evidence="3" key="1">
    <citation type="submission" date="2016-04" db="EMBL/GenBank/DDBJ databases">
        <title>Cephalotus genome sequencing.</title>
        <authorList>
            <person name="Fukushima K."/>
            <person name="Hasebe M."/>
            <person name="Fang X."/>
        </authorList>
    </citation>
    <scope>NUCLEOTIDE SEQUENCE [LARGE SCALE GENOMIC DNA]</scope>
    <source>
        <strain evidence="3">cv. St1</strain>
    </source>
</reference>
<dbReference type="Pfam" id="PF00078">
    <property type="entry name" value="RVT_1"/>
    <property type="match status" value="1"/>
</dbReference>
<dbReference type="InterPro" id="IPR043502">
    <property type="entry name" value="DNA/RNA_pol_sf"/>
</dbReference>
<dbReference type="InterPro" id="IPR036691">
    <property type="entry name" value="Endo/exonu/phosph_ase_sf"/>
</dbReference>
<sequence length="690" mass="78136">MNRNEPWLVVGDFNVTRYGNEHSSCSGTTKAMLDFNKAVLAAELEDLMSTGCMYTWNNRRMGDGAIAKKLDRALGNWQWFKSLGDSYAHFHPPGISDHSPITIQMRAWHQFRGRPFKFLNHWANDVLFLHVVAQEWEKSYSGSPLIVLHKKLKSLKACLKLFCTRPDSRLVDLRGRLNMVQQQLQGEGVDPGIVELEKKLRWEVSEAARDEEAFFKQKSRTQWLKEGDSNTAFFHRTVNMRQSMNHIAKIRDENEVWVTDEDAIAQVGINHFNKFMGTSGRQAWSCDLHGYNKRLADEHVVVLESPVSRLEVKNSIWSLNPNKAPGPDGYNGCFFREAWSIVGEECTDAILHFFASGFMPSCLNATIIALIPMGKCPERMEDFRPIACCNFLYKAISKILANRLKQVLHFVIDPAQSAFVNGRNIKDNILLAQELLKGYHANRGAARCALKVDIRKAYDTIEWDFVLAMLAQVGCLGNFVMWVRQCITSPMYSVALNGSLHGFFPGKRGLRQGDPLSPYLFALGMDLLSHLLHPSVLGRPYRFHPRCHRVDITHLCYADDLLLLSASSLQSVNCLMRSLDMFRDASGLMVNPLKSVVFFCNTNATTKRDILHRVGYMEGTLPMTYLGVPLITKRLSKADCNPLVERITARANSWVSKALSFAGRLQLVKATLASMQTFWCSTFLLPQSIV</sequence>
<dbReference type="OrthoDB" id="1938625at2759"/>
<gene>
    <name evidence="2" type="ORF">CFOL_v3_27199</name>
</gene>
<feature type="domain" description="Reverse transcriptase" evidence="1">
    <location>
        <begin position="352"/>
        <end position="630"/>
    </location>
</feature>
<dbReference type="PROSITE" id="PS50878">
    <property type="entry name" value="RT_POL"/>
    <property type="match status" value="1"/>
</dbReference>